<dbReference type="GO" id="GO:0007595">
    <property type="term" value="P:lactation"/>
    <property type="evidence" value="ECO:0007669"/>
    <property type="project" value="TreeGrafter"/>
</dbReference>
<feature type="signal peptide" evidence="9">
    <location>
        <begin position="1"/>
        <end position="22"/>
    </location>
</feature>
<dbReference type="GeneID" id="127232459"/>
<feature type="chain" id="PRO_5043728998" description="Kappa-casein" evidence="9">
    <location>
        <begin position="23"/>
        <end position="238"/>
    </location>
</feature>
<dbReference type="RefSeq" id="XP_051054551.1">
    <property type="nucleotide sequence ID" value="XM_051198594.1"/>
</dbReference>
<keyword evidence="7" id="KW-0494">Milk protein</keyword>
<dbReference type="PANTHER" id="PTHR11470">
    <property type="entry name" value="KAPPA CASEIN"/>
    <property type="match status" value="1"/>
</dbReference>
<dbReference type="KEGG" id="prob:127232459"/>
<comment type="similarity">
    <text evidence="3">Belongs to the kappa-casein family.</text>
</comment>
<dbReference type="AlphaFoldDB" id="A0AAU9ZTU1"/>
<dbReference type="EMBL" id="CALSGD010001509">
    <property type="protein sequence ID" value="CAH6886254.1"/>
    <property type="molecule type" value="Genomic_DNA"/>
</dbReference>
<proteinExistence type="inferred from homology"/>
<evidence type="ECO:0000313" key="10">
    <source>
        <dbReference type="EMBL" id="CAH6886254.1"/>
    </source>
</evidence>
<comment type="caution">
    <text evidence="10">The sequence shown here is derived from an EMBL/GenBank/DDBJ whole genome shotgun (WGS) entry which is preliminary data.</text>
</comment>
<gene>
    <name evidence="10" type="primary">Csn3</name>
    <name evidence="10" type="ORF">PHOROB_LOCUS12502</name>
</gene>
<evidence type="ECO:0000256" key="4">
    <source>
        <dbReference type="ARBA" id="ARBA00017238"/>
    </source>
</evidence>
<evidence type="ECO:0000256" key="7">
    <source>
        <dbReference type="ARBA" id="ARBA00022743"/>
    </source>
</evidence>
<dbReference type="PANTHER" id="PTHR11470:SF2">
    <property type="entry name" value="KAPPA-CASEIN"/>
    <property type="match status" value="1"/>
</dbReference>
<name>A0AAU9ZTU1_PHORO</name>
<dbReference type="Pfam" id="PF00997">
    <property type="entry name" value="Casein_kappa"/>
    <property type="match status" value="1"/>
</dbReference>
<evidence type="ECO:0000256" key="3">
    <source>
        <dbReference type="ARBA" id="ARBA00005332"/>
    </source>
</evidence>
<keyword evidence="5" id="KW-0964">Secreted</keyword>
<keyword evidence="6" id="KW-0597">Phosphoprotein</keyword>
<organism evidence="10 11">
    <name type="scientific">Phodopus roborovskii</name>
    <name type="common">Roborovski's desert hamster</name>
    <name type="synonym">Cricetulus roborovskii</name>
    <dbReference type="NCBI Taxonomy" id="109678"/>
    <lineage>
        <taxon>Eukaryota</taxon>
        <taxon>Metazoa</taxon>
        <taxon>Chordata</taxon>
        <taxon>Craniata</taxon>
        <taxon>Vertebrata</taxon>
        <taxon>Euteleostomi</taxon>
        <taxon>Mammalia</taxon>
        <taxon>Eutheria</taxon>
        <taxon>Euarchontoglires</taxon>
        <taxon>Glires</taxon>
        <taxon>Rodentia</taxon>
        <taxon>Myomorpha</taxon>
        <taxon>Muroidea</taxon>
        <taxon>Cricetidae</taxon>
        <taxon>Cricetinae</taxon>
        <taxon>Phodopus</taxon>
    </lineage>
</organism>
<evidence type="ECO:0000256" key="5">
    <source>
        <dbReference type="ARBA" id="ARBA00022525"/>
    </source>
</evidence>
<keyword evidence="9" id="KW-0732">Signal</keyword>
<keyword evidence="11" id="KW-1185">Reference proteome</keyword>
<protein>
    <recommendedName>
        <fullName evidence="4">Kappa-casein</fullName>
    </recommendedName>
</protein>
<comment type="function">
    <text evidence="1">Kappa-casein stabilizes micelle formation, preventing casein precipitation in milk.</text>
</comment>
<evidence type="ECO:0000256" key="1">
    <source>
        <dbReference type="ARBA" id="ARBA00003829"/>
    </source>
</evidence>
<evidence type="ECO:0000256" key="6">
    <source>
        <dbReference type="ARBA" id="ARBA00022553"/>
    </source>
</evidence>
<reference evidence="10" key="1">
    <citation type="submission" date="2022-06" db="EMBL/GenBank/DDBJ databases">
        <authorList>
            <person name="Andreotti S."/>
            <person name="Wyler E."/>
        </authorList>
    </citation>
    <scope>NUCLEOTIDE SEQUENCE</scope>
</reference>
<evidence type="ECO:0000256" key="9">
    <source>
        <dbReference type="SAM" id="SignalP"/>
    </source>
</evidence>
<dbReference type="GO" id="GO:0005615">
    <property type="term" value="C:extracellular space"/>
    <property type="evidence" value="ECO:0007669"/>
    <property type="project" value="TreeGrafter"/>
</dbReference>
<evidence type="ECO:0000256" key="2">
    <source>
        <dbReference type="ARBA" id="ARBA00004613"/>
    </source>
</evidence>
<accession>A0AAU9ZTU1</accession>
<dbReference type="CTD" id="1448"/>
<keyword evidence="8" id="KW-0325">Glycoprotein</keyword>
<dbReference type="InterPro" id="IPR000117">
    <property type="entry name" value="Casein_kappa"/>
</dbReference>
<evidence type="ECO:0000256" key="8">
    <source>
        <dbReference type="ARBA" id="ARBA00023180"/>
    </source>
</evidence>
<dbReference type="GO" id="GO:0050821">
    <property type="term" value="P:protein stabilization"/>
    <property type="evidence" value="ECO:0007669"/>
    <property type="project" value="TreeGrafter"/>
</dbReference>
<evidence type="ECO:0000313" key="11">
    <source>
        <dbReference type="Proteomes" id="UP001152836"/>
    </source>
</evidence>
<comment type="subcellular location">
    <subcellularLocation>
        <location evidence="2">Secreted</location>
    </subcellularLocation>
</comment>
<dbReference type="Proteomes" id="UP001152836">
    <property type="component" value="Unassembled WGS sequence"/>
</dbReference>
<sequence>MRNFIILVNILALILPFLAAKGQNPDPACHKKDEILYDQKRVLPTPVGYVLNSNFHYEPNYYHHTPSVAITPYVHYLFIIKLLLLRSPPQISQWQLRPNFPQPTEVPQAIPSPSFLAIPKNENKDSTATPTINTDAPAESTTVLITEQVTTAVANPEASTVSINNPEASTVSINNPEASTVFINNPEVPTVFINNLEASTVPINDPGASTVSSNNPETSMVSINNSETAAVPISSHAT</sequence>